<organism evidence="1 2">
    <name type="scientific">Gigaspora margarita</name>
    <dbReference type="NCBI Taxonomy" id="4874"/>
    <lineage>
        <taxon>Eukaryota</taxon>
        <taxon>Fungi</taxon>
        <taxon>Fungi incertae sedis</taxon>
        <taxon>Mucoromycota</taxon>
        <taxon>Glomeromycotina</taxon>
        <taxon>Glomeromycetes</taxon>
        <taxon>Diversisporales</taxon>
        <taxon>Gigasporaceae</taxon>
        <taxon>Gigaspora</taxon>
    </lineage>
</organism>
<comment type="caution">
    <text evidence="1">The sequence shown here is derived from an EMBL/GenBank/DDBJ whole genome shotgun (WGS) entry which is preliminary data.</text>
</comment>
<dbReference type="OrthoDB" id="2413978at2759"/>
<gene>
    <name evidence="1" type="ORF">F8M41_019763</name>
</gene>
<dbReference type="Proteomes" id="UP000439903">
    <property type="component" value="Unassembled WGS sequence"/>
</dbReference>
<accession>A0A8H4B234</accession>
<sequence>MLHDGKNEQPLSKRSKSKLSYSQWNFKKVCNFYNIDKEEDPALSAFPTLKCKCADLTDKSQKITHKLVKALKSQYGAIPIGNEASRSLYVSSYLVAISKLFKNQFIICPEKTISGTNGHGPLDYALVSSTGSKVIGAVEVKATDYLQGIAQNTVQCESILANGRKTVLGIITDSEKWFFLKCFLDDNGNPIFQLSKQLVVVYGDNDMEVQMNLNDELEREIRLRQQLKSLFNSETNNE</sequence>
<reference evidence="1 2" key="1">
    <citation type="journal article" date="2019" name="Environ. Microbiol.">
        <title>At the nexus of three kingdoms: the genome of the mycorrhizal fungus Gigaspora margarita provides insights into plant, endobacterial and fungal interactions.</title>
        <authorList>
            <person name="Venice F."/>
            <person name="Ghignone S."/>
            <person name="Salvioli di Fossalunga A."/>
            <person name="Amselem J."/>
            <person name="Novero M."/>
            <person name="Xianan X."/>
            <person name="Sedzielewska Toro K."/>
            <person name="Morin E."/>
            <person name="Lipzen A."/>
            <person name="Grigoriev I.V."/>
            <person name="Henrissat B."/>
            <person name="Martin F.M."/>
            <person name="Bonfante P."/>
        </authorList>
    </citation>
    <scope>NUCLEOTIDE SEQUENCE [LARGE SCALE GENOMIC DNA]</scope>
    <source>
        <strain evidence="1 2">BEG34</strain>
    </source>
</reference>
<dbReference type="EMBL" id="WTPW01000053">
    <property type="protein sequence ID" value="KAF0553920.1"/>
    <property type="molecule type" value="Genomic_DNA"/>
</dbReference>
<protein>
    <submittedName>
        <fullName evidence="1">Uncharacterized protein</fullName>
    </submittedName>
</protein>
<evidence type="ECO:0000313" key="2">
    <source>
        <dbReference type="Proteomes" id="UP000439903"/>
    </source>
</evidence>
<dbReference type="AlphaFoldDB" id="A0A8H4B234"/>
<keyword evidence="2" id="KW-1185">Reference proteome</keyword>
<proteinExistence type="predicted"/>
<evidence type="ECO:0000313" key="1">
    <source>
        <dbReference type="EMBL" id="KAF0553920.1"/>
    </source>
</evidence>
<name>A0A8H4B234_GIGMA</name>